<evidence type="ECO:0000256" key="2">
    <source>
        <dbReference type="ARBA" id="ARBA00022617"/>
    </source>
</evidence>
<evidence type="ECO:0000256" key="4">
    <source>
        <dbReference type="ARBA" id="ARBA00023002"/>
    </source>
</evidence>
<dbReference type="Gene3D" id="1.10.630.10">
    <property type="entry name" value="Cytochrome P450"/>
    <property type="match status" value="1"/>
</dbReference>
<keyword evidence="5" id="KW-0408">Iron</keyword>
<dbReference type="EMBL" id="AMZH03019610">
    <property type="protein sequence ID" value="RRT40147.1"/>
    <property type="molecule type" value="Genomic_DNA"/>
</dbReference>
<feature type="region of interest" description="Disordered" evidence="6">
    <location>
        <begin position="1"/>
        <end position="47"/>
    </location>
</feature>
<name>A0A426XL11_ENSVE</name>
<dbReference type="GO" id="GO:0016705">
    <property type="term" value="F:oxidoreductase activity, acting on paired donors, with incorporation or reduction of molecular oxygen"/>
    <property type="evidence" value="ECO:0007669"/>
    <property type="project" value="InterPro"/>
</dbReference>
<gene>
    <name evidence="7" type="ORF">B296_00049048</name>
</gene>
<dbReference type="SUPFAM" id="SSF48264">
    <property type="entry name" value="Cytochrome P450"/>
    <property type="match status" value="1"/>
</dbReference>
<dbReference type="Proteomes" id="UP000287651">
    <property type="component" value="Unassembled WGS sequence"/>
</dbReference>
<keyword evidence="4" id="KW-0560">Oxidoreductase</keyword>
<dbReference type="PANTHER" id="PTHR47955:SF8">
    <property type="entry name" value="CYTOCHROME P450 71D11-LIKE"/>
    <property type="match status" value="1"/>
</dbReference>
<dbReference type="InterPro" id="IPR036396">
    <property type="entry name" value="Cyt_P450_sf"/>
</dbReference>
<evidence type="ECO:0000256" key="3">
    <source>
        <dbReference type="ARBA" id="ARBA00022723"/>
    </source>
</evidence>
<organism evidence="7 8">
    <name type="scientific">Ensete ventricosum</name>
    <name type="common">Abyssinian banana</name>
    <name type="synonym">Musa ensete</name>
    <dbReference type="NCBI Taxonomy" id="4639"/>
    <lineage>
        <taxon>Eukaryota</taxon>
        <taxon>Viridiplantae</taxon>
        <taxon>Streptophyta</taxon>
        <taxon>Embryophyta</taxon>
        <taxon>Tracheophyta</taxon>
        <taxon>Spermatophyta</taxon>
        <taxon>Magnoliopsida</taxon>
        <taxon>Liliopsida</taxon>
        <taxon>Zingiberales</taxon>
        <taxon>Musaceae</taxon>
        <taxon>Ensete</taxon>
    </lineage>
</organism>
<dbReference type="GO" id="GO:0004497">
    <property type="term" value="F:monooxygenase activity"/>
    <property type="evidence" value="ECO:0007669"/>
    <property type="project" value="InterPro"/>
</dbReference>
<keyword evidence="3" id="KW-0479">Metal-binding</keyword>
<dbReference type="PANTHER" id="PTHR47955">
    <property type="entry name" value="CYTOCHROME P450 FAMILY 71 PROTEIN"/>
    <property type="match status" value="1"/>
</dbReference>
<sequence>MPEDEQRRRAPLSPSQDPATQLPPGPSRLLSSAACTTSSAPSPQRKLGDLARVHGPLVLLRLCEVDLVVVSSREGAEEVVRTQDLNFAYRPELTVPKTRLLVRRTPCGAPPPTERLRNLTSCRRPSRRIALWTRPPSSARLAGAVDARAAYCPLEVKY</sequence>
<dbReference type="AlphaFoldDB" id="A0A426XL11"/>
<comment type="similarity">
    <text evidence="1">Belongs to the cytochrome P450 family.</text>
</comment>
<reference evidence="7 8" key="1">
    <citation type="journal article" date="2014" name="Agronomy (Basel)">
        <title>A Draft Genome Sequence for Ensete ventricosum, the Drought-Tolerant Tree Against Hunger.</title>
        <authorList>
            <person name="Harrison J."/>
            <person name="Moore K.A."/>
            <person name="Paszkiewicz K."/>
            <person name="Jones T."/>
            <person name="Grant M."/>
            <person name="Ambacheew D."/>
            <person name="Muzemil S."/>
            <person name="Studholme D.J."/>
        </authorList>
    </citation>
    <scope>NUCLEOTIDE SEQUENCE [LARGE SCALE GENOMIC DNA]</scope>
</reference>
<keyword evidence="2" id="KW-0349">Heme</keyword>
<proteinExistence type="inferred from homology"/>
<comment type="caution">
    <text evidence="7">The sequence shown here is derived from an EMBL/GenBank/DDBJ whole genome shotgun (WGS) entry which is preliminary data.</text>
</comment>
<evidence type="ECO:0000256" key="1">
    <source>
        <dbReference type="ARBA" id="ARBA00010617"/>
    </source>
</evidence>
<evidence type="ECO:0000313" key="8">
    <source>
        <dbReference type="Proteomes" id="UP000287651"/>
    </source>
</evidence>
<dbReference type="GO" id="GO:0020037">
    <property type="term" value="F:heme binding"/>
    <property type="evidence" value="ECO:0007669"/>
    <property type="project" value="InterPro"/>
</dbReference>
<feature type="compositionally biased region" description="Low complexity" evidence="6">
    <location>
        <begin position="31"/>
        <end position="43"/>
    </location>
</feature>
<accession>A0A426XL11</accession>
<evidence type="ECO:0000256" key="5">
    <source>
        <dbReference type="ARBA" id="ARBA00023004"/>
    </source>
</evidence>
<evidence type="ECO:0000256" key="6">
    <source>
        <dbReference type="SAM" id="MobiDB-lite"/>
    </source>
</evidence>
<protein>
    <submittedName>
        <fullName evidence="7">Uncharacterized protein</fullName>
    </submittedName>
</protein>
<evidence type="ECO:0000313" key="7">
    <source>
        <dbReference type="EMBL" id="RRT40147.1"/>
    </source>
</evidence>
<dbReference type="GO" id="GO:0005506">
    <property type="term" value="F:iron ion binding"/>
    <property type="evidence" value="ECO:0007669"/>
    <property type="project" value="InterPro"/>
</dbReference>